<sequence length="208" mass="23689">MADVEKLRKQRSYIKGKLIRLEQTVARFQEQATAMIDKEDAEIRLERLEQVINEFQTVQRQIISETDELLATDSVLVQLLQKQMTIMKKYEAIGTAQVQASSEVRPEDNAPLGTLLRTQTELLQRLTDNSEDGVTSGNRVKLPTINLPSFNGKIEEWTKFADAFKKTIHSNRALPNIQKFIYLRSCVSGAAARVIEDIELFDDNYSIA</sequence>
<evidence type="ECO:0000313" key="2">
    <source>
        <dbReference type="EMBL" id="KYQ53251.1"/>
    </source>
</evidence>
<keyword evidence="3" id="KW-1185">Reference proteome</keyword>
<organism evidence="2 3">
    <name type="scientific">Mycetomoellerius zeteki</name>
    <dbReference type="NCBI Taxonomy" id="64791"/>
    <lineage>
        <taxon>Eukaryota</taxon>
        <taxon>Metazoa</taxon>
        <taxon>Ecdysozoa</taxon>
        <taxon>Arthropoda</taxon>
        <taxon>Hexapoda</taxon>
        <taxon>Insecta</taxon>
        <taxon>Pterygota</taxon>
        <taxon>Neoptera</taxon>
        <taxon>Endopterygota</taxon>
        <taxon>Hymenoptera</taxon>
        <taxon>Apocrita</taxon>
        <taxon>Aculeata</taxon>
        <taxon>Formicoidea</taxon>
        <taxon>Formicidae</taxon>
        <taxon>Myrmicinae</taxon>
        <taxon>Mycetomoellerius</taxon>
    </lineage>
</organism>
<protein>
    <submittedName>
        <fullName evidence="2">Uncharacterized protein</fullName>
    </submittedName>
</protein>
<dbReference type="PANTHER" id="PTHR22954">
    <property type="entry name" value="RETROVIRAL PROTEASE-RELATED"/>
    <property type="match status" value="1"/>
</dbReference>
<feature type="coiled-coil region" evidence="1">
    <location>
        <begin position="31"/>
        <end position="58"/>
    </location>
</feature>
<name>A0A151WZX1_9HYME</name>
<dbReference type="Pfam" id="PF03564">
    <property type="entry name" value="DUF1759"/>
    <property type="match status" value="1"/>
</dbReference>
<gene>
    <name evidence="2" type="ORF">ALC60_07614</name>
</gene>
<keyword evidence="1" id="KW-0175">Coiled coil</keyword>
<evidence type="ECO:0000256" key="1">
    <source>
        <dbReference type="SAM" id="Coils"/>
    </source>
</evidence>
<evidence type="ECO:0000313" key="3">
    <source>
        <dbReference type="Proteomes" id="UP000075809"/>
    </source>
</evidence>
<reference evidence="2 3" key="1">
    <citation type="submission" date="2015-09" db="EMBL/GenBank/DDBJ databases">
        <title>Trachymyrmex zeteki WGS genome.</title>
        <authorList>
            <person name="Nygaard S."/>
            <person name="Hu H."/>
            <person name="Boomsma J."/>
            <person name="Zhang G."/>
        </authorList>
    </citation>
    <scope>NUCLEOTIDE SEQUENCE [LARGE SCALE GENOMIC DNA]</scope>
    <source>
        <strain evidence="2">Tzet28-1</strain>
        <tissue evidence="2">Whole body</tissue>
    </source>
</reference>
<dbReference type="Proteomes" id="UP000075809">
    <property type="component" value="Unassembled WGS sequence"/>
</dbReference>
<dbReference type="InterPro" id="IPR005312">
    <property type="entry name" value="DUF1759"/>
</dbReference>
<dbReference type="AlphaFoldDB" id="A0A151WZX1"/>
<dbReference type="PANTHER" id="PTHR22954:SF3">
    <property type="entry name" value="PROTEIN CBG08539"/>
    <property type="match status" value="1"/>
</dbReference>
<accession>A0A151WZX1</accession>
<dbReference type="EMBL" id="KQ982640">
    <property type="protein sequence ID" value="KYQ53251.1"/>
    <property type="molecule type" value="Genomic_DNA"/>
</dbReference>
<dbReference type="STRING" id="64791.A0A151WZX1"/>
<proteinExistence type="predicted"/>